<protein>
    <submittedName>
        <fullName evidence="6">Alpha/Beta hydrolase protein</fullName>
    </submittedName>
</protein>
<dbReference type="EMBL" id="MCFC01000011">
    <property type="protein sequence ID" value="ORY32169.1"/>
    <property type="molecule type" value="Genomic_DNA"/>
</dbReference>
<evidence type="ECO:0000313" key="6">
    <source>
        <dbReference type="EMBL" id="ORY32169.1"/>
    </source>
</evidence>
<keyword evidence="3" id="KW-0472">Membrane</keyword>
<dbReference type="InterPro" id="IPR000073">
    <property type="entry name" value="AB_hydrolase_1"/>
</dbReference>
<dbReference type="GO" id="GO:0016787">
    <property type="term" value="F:hydrolase activity"/>
    <property type="evidence" value="ECO:0007669"/>
    <property type="project" value="UniProtKB-KW"/>
</dbReference>
<evidence type="ECO:0000313" key="7">
    <source>
        <dbReference type="Proteomes" id="UP000193986"/>
    </source>
</evidence>
<comment type="similarity">
    <text evidence="1">Belongs to the peptidase S33 family.</text>
</comment>
<comment type="caution">
    <text evidence="6">The sequence shown here is derived from an EMBL/GenBank/DDBJ whole genome shotgun (WGS) entry which is preliminary data.</text>
</comment>
<dbReference type="InterPro" id="IPR029058">
    <property type="entry name" value="AB_hydrolase_fold"/>
</dbReference>
<keyword evidence="3" id="KW-1133">Transmembrane helix</keyword>
<proteinExistence type="inferred from homology"/>
<dbReference type="InParanoid" id="A0A1Y2BBG6"/>
<keyword evidence="3" id="KW-0812">Transmembrane</keyword>
<evidence type="ECO:0000259" key="4">
    <source>
        <dbReference type="Pfam" id="PF00561"/>
    </source>
</evidence>
<organism evidence="6 7">
    <name type="scientific">Naematelia encephala</name>
    <dbReference type="NCBI Taxonomy" id="71784"/>
    <lineage>
        <taxon>Eukaryota</taxon>
        <taxon>Fungi</taxon>
        <taxon>Dikarya</taxon>
        <taxon>Basidiomycota</taxon>
        <taxon>Agaricomycotina</taxon>
        <taxon>Tremellomycetes</taxon>
        <taxon>Tremellales</taxon>
        <taxon>Naemateliaceae</taxon>
        <taxon>Naematelia</taxon>
    </lineage>
</organism>
<evidence type="ECO:0000259" key="5">
    <source>
        <dbReference type="Pfam" id="PF08386"/>
    </source>
</evidence>
<dbReference type="STRING" id="71784.A0A1Y2BBG6"/>
<dbReference type="PANTHER" id="PTHR43248:SF25">
    <property type="entry name" value="AB HYDROLASE-1 DOMAIN-CONTAINING PROTEIN-RELATED"/>
    <property type="match status" value="1"/>
</dbReference>
<feature type="transmembrane region" description="Helical" evidence="3">
    <location>
        <begin position="24"/>
        <end position="43"/>
    </location>
</feature>
<feature type="domain" description="Peptidase S33 tripeptidyl aminopeptidase-like C-terminal" evidence="5">
    <location>
        <begin position="450"/>
        <end position="548"/>
    </location>
</feature>
<reference evidence="6 7" key="1">
    <citation type="submission" date="2016-07" db="EMBL/GenBank/DDBJ databases">
        <title>Pervasive Adenine N6-methylation of Active Genes in Fungi.</title>
        <authorList>
            <consortium name="DOE Joint Genome Institute"/>
            <person name="Mondo S.J."/>
            <person name="Dannebaum R.O."/>
            <person name="Kuo R.C."/>
            <person name="Labutti K."/>
            <person name="Haridas S."/>
            <person name="Kuo A."/>
            <person name="Salamov A."/>
            <person name="Ahrendt S.R."/>
            <person name="Lipzen A."/>
            <person name="Sullivan W."/>
            <person name="Andreopoulos W.B."/>
            <person name="Clum A."/>
            <person name="Lindquist E."/>
            <person name="Daum C."/>
            <person name="Ramamoorthy G.K."/>
            <person name="Gryganskyi A."/>
            <person name="Culley D."/>
            <person name="Magnuson J.K."/>
            <person name="James T.Y."/>
            <person name="O'Malley M.A."/>
            <person name="Stajich J.E."/>
            <person name="Spatafora J.W."/>
            <person name="Visel A."/>
            <person name="Grigoriev I.V."/>
        </authorList>
    </citation>
    <scope>NUCLEOTIDE SEQUENCE [LARGE SCALE GENOMIC DNA]</scope>
    <source>
        <strain evidence="6 7">68-887.2</strain>
    </source>
</reference>
<evidence type="ECO:0000256" key="1">
    <source>
        <dbReference type="ARBA" id="ARBA00010088"/>
    </source>
</evidence>
<dbReference type="Pfam" id="PF08386">
    <property type="entry name" value="Abhydrolase_4"/>
    <property type="match status" value="1"/>
</dbReference>
<dbReference type="InterPro" id="IPR013595">
    <property type="entry name" value="Pept_S33_TAP-like_C"/>
</dbReference>
<dbReference type="PANTHER" id="PTHR43248">
    <property type="entry name" value="2-SUCCINYL-6-HYDROXY-2,4-CYCLOHEXADIENE-1-CARBOXYLATE SYNTHASE"/>
    <property type="match status" value="1"/>
</dbReference>
<dbReference type="Gene3D" id="3.40.50.1820">
    <property type="entry name" value="alpha/beta hydrolase"/>
    <property type="match status" value="2"/>
</dbReference>
<name>A0A1Y2BBG6_9TREE</name>
<dbReference type="AlphaFoldDB" id="A0A1Y2BBG6"/>
<dbReference type="InterPro" id="IPR051601">
    <property type="entry name" value="Serine_prot/Carboxylest_S33"/>
</dbReference>
<dbReference type="SUPFAM" id="SSF53474">
    <property type="entry name" value="alpha/beta-Hydrolases"/>
    <property type="match status" value="1"/>
</dbReference>
<evidence type="ECO:0000256" key="2">
    <source>
        <dbReference type="ARBA" id="ARBA00022801"/>
    </source>
</evidence>
<evidence type="ECO:0000256" key="3">
    <source>
        <dbReference type="SAM" id="Phobius"/>
    </source>
</evidence>
<gene>
    <name evidence="6" type="ORF">BCR39DRAFT_524445</name>
</gene>
<keyword evidence="7" id="KW-1185">Reference proteome</keyword>
<dbReference type="Proteomes" id="UP000193986">
    <property type="component" value="Unassembled WGS sequence"/>
</dbReference>
<dbReference type="OrthoDB" id="425534at2759"/>
<dbReference type="Pfam" id="PF00561">
    <property type="entry name" value="Abhydrolase_1"/>
    <property type="match status" value="1"/>
</dbReference>
<keyword evidence="2 6" id="KW-0378">Hydrolase</keyword>
<feature type="domain" description="AB hydrolase-1" evidence="4">
    <location>
        <begin position="110"/>
        <end position="285"/>
    </location>
</feature>
<sequence>MRGLVADENSKELGFGQRSRSRSYAVRVALVVAFTPLVLWTLFRSGRFLSHHQDVMSSSPFHWKQCDSDPHYLCGHLTVPLDWTNSSDSRTIDIATTLYQPKPGQKTSRTLVIEPGGPGGSGTSMLWTKGKQFGEVYTRGELDVLGFDPRGVNLSSSISCFAKDAYRDRWQWTTFSWPEVRSYQVVDDKDAMNQATYMACRDIYGDFPRFVTTAFVARDVDAIRDALGEEHLTAFMVSYGTGIAYAQMFPDRVGRVVLDGLEYVRDGWKPWNWGTTSLDNVTNAFEDGFVGECVHAGSGLCALASADHVTDLEYESAREDLSSRLHGLFDGLATRPIPGYSEHGPGIVTYEYLVGWLYQTLYKPSTWKEGAELLAELEKGNATLALGAFDGLGWSYDPDPSFPTTTKDPKSEELEMMVICGDGYDGEKKPIEWWKDLHAQMINASWISGSSRFSATVQCRHYDYIPAEVYRGDFKHELNHPLLLLGSIYDPATPLRNARRLAAEMGDNARLVVHHGYGHSTARDMSKCTNDIVRAYIMDDELPEKSETDCYADKKPYDEDFEHIG</sequence>
<accession>A0A1Y2BBG6</accession>